<organism evidence="2 3">
    <name type="scientific">Psychroserpens luteus</name>
    <dbReference type="NCBI Taxonomy" id="1434066"/>
    <lineage>
        <taxon>Bacteria</taxon>
        <taxon>Pseudomonadati</taxon>
        <taxon>Bacteroidota</taxon>
        <taxon>Flavobacteriia</taxon>
        <taxon>Flavobacteriales</taxon>
        <taxon>Flavobacteriaceae</taxon>
        <taxon>Psychroserpens</taxon>
    </lineage>
</organism>
<gene>
    <name evidence="2" type="ORF">ACFS29_05695</name>
</gene>
<proteinExistence type="predicted"/>
<evidence type="ECO:0000313" key="3">
    <source>
        <dbReference type="Proteomes" id="UP001597548"/>
    </source>
</evidence>
<keyword evidence="1" id="KW-0472">Membrane</keyword>
<comment type="caution">
    <text evidence="2">The sequence shown here is derived from an EMBL/GenBank/DDBJ whole genome shotgun (WGS) entry which is preliminary data.</text>
</comment>
<keyword evidence="3" id="KW-1185">Reference proteome</keyword>
<keyword evidence="1" id="KW-1133">Transmembrane helix</keyword>
<accession>A0ABW5ZTV5</accession>
<feature type="transmembrane region" description="Helical" evidence="1">
    <location>
        <begin position="64"/>
        <end position="84"/>
    </location>
</feature>
<evidence type="ECO:0000313" key="2">
    <source>
        <dbReference type="EMBL" id="MFD2915122.1"/>
    </source>
</evidence>
<dbReference type="EMBL" id="JBHUOS010000002">
    <property type="protein sequence ID" value="MFD2915122.1"/>
    <property type="molecule type" value="Genomic_DNA"/>
</dbReference>
<feature type="transmembrane region" description="Helical" evidence="1">
    <location>
        <begin position="7"/>
        <end position="25"/>
    </location>
</feature>
<reference evidence="3" key="1">
    <citation type="journal article" date="2019" name="Int. J. Syst. Evol. Microbiol.">
        <title>The Global Catalogue of Microorganisms (GCM) 10K type strain sequencing project: providing services to taxonomists for standard genome sequencing and annotation.</title>
        <authorList>
            <consortium name="The Broad Institute Genomics Platform"/>
            <consortium name="The Broad Institute Genome Sequencing Center for Infectious Disease"/>
            <person name="Wu L."/>
            <person name="Ma J."/>
        </authorList>
    </citation>
    <scope>NUCLEOTIDE SEQUENCE [LARGE SCALE GENOMIC DNA]</scope>
    <source>
        <strain evidence="3">KCTC 32514</strain>
    </source>
</reference>
<dbReference type="Proteomes" id="UP001597548">
    <property type="component" value="Unassembled WGS sequence"/>
</dbReference>
<sequence length="189" mass="21947">MKKFLKYGVLIILGFFILKPLILYGDYCRGLLNTINFIFFGGLLVLVFIILTIINLLQKRKRNLKFDVIPVLIVLIIFVSFYILSNLDEPKFWTEKTLIALIEIESTPRSGDLILYKNGTFAATLHSADFSCTYQGDFELIDNQLQLKRLNLENETENLFTEKYEVDQLNKKLLPLNENFGILDIRDLN</sequence>
<evidence type="ECO:0000256" key="1">
    <source>
        <dbReference type="SAM" id="Phobius"/>
    </source>
</evidence>
<protein>
    <submittedName>
        <fullName evidence="2">Uncharacterized protein</fullName>
    </submittedName>
</protein>
<name>A0ABW5ZTV5_9FLAO</name>
<feature type="transmembrane region" description="Helical" evidence="1">
    <location>
        <begin position="37"/>
        <end position="57"/>
    </location>
</feature>
<keyword evidence="1" id="KW-0812">Transmembrane</keyword>
<dbReference type="RefSeq" id="WP_194508609.1">
    <property type="nucleotide sequence ID" value="NZ_JADILU010000005.1"/>
</dbReference>